<sequence length="603" mass="65922">SGISKPPPGSKIRIADFGHPSRDMDLASEFPGLLRIVLSAYSRTVSEDEYLELRQQIRVELWIGALQLAGIKQGKCFLTPEQRASDQRVLQMAFLGEQPQEQWVTELDRLVQQEIELDNHYRALQWHAEQGYLGETTEGYDFGGPGLLWESLTDRFVFGDEGEPALEDLREYREDMLGLAGVSELKPDLDHLLRKEQHLERAYRKLLEHVQQHARESAVENLEIAFPKPKVLTTGQSSANLCPALIASSGFYGQEMVNLYPQTSVAETGDLIDFSAEEEQPDEPPAEELLLAPKFTVLCPAPTVASAFLREKVVGLSPKTMTGTCDFLPAVSMELQQTSPAEDLVTEQRVEDICSTLLAIPETGDLIDVSVEEEPSSKPPEVLATGQRVQDLCPTPAAILEAQGEKAVITSQLQLDLVSVDGPVASTNRKPAEVLATGQSATNLCPAPATTAEFQGAGTVGLSPQQLAGADNIGMLLRQAKSLATGQSAVGFCLAPSVSSQLQGNGTVGPSAQQQAKPWNVKHHPAEALTDGQRVNDLCLTPTEVNYSLQPRKEIMRTDFVSSLCLTNACPDQVEVWDLVSQLLMGEKCDRLTRDRGFWRGLN</sequence>
<name>A0A2G9RRD2_AQUCT</name>
<accession>A0A2G9RRD2</accession>
<reference evidence="2" key="1">
    <citation type="journal article" date="2017" name="Nat. Commun.">
        <title>The North American bullfrog draft genome provides insight into hormonal regulation of long noncoding RNA.</title>
        <authorList>
            <person name="Hammond S.A."/>
            <person name="Warren R.L."/>
            <person name="Vandervalk B.P."/>
            <person name="Kucuk E."/>
            <person name="Khan H."/>
            <person name="Gibb E.A."/>
            <person name="Pandoh P."/>
            <person name="Kirk H."/>
            <person name="Zhao Y."/>
            <person name="Jones M."/>
            <person name="Mungall A.J."/>
            <person name="Coope R."/>
            <person name="Pleasance S."/>
            <person name="Moore R.A."/>
            <person name="Holt R.A."/>
            <person name="Round J.M."/>
            <person name="Ohora S."/>
            <person name="Walle B.V."/>
            <person name="Veldhoen N."/>
            <person name="Helbing C.C."/>
            <person name="Birol I."/>
        </authorList>
    </citation>
    <scope>NUCLEOTIDE SEQUENCE [LARGE SCALE GENOMIC DNA]</scope>
</reference>
<proteinExistence type="predicted"/>
<feature type="non-terminal residue" evidence="1">
    <location>
        <position position="603"/>
    </location>
</feature>
<evidence type="ECO:0000313" key="1">
    <source>
        <dbReference type="EMBL" id="PIO30315.1"/>
    </source>
</evidence>
<feature type="non-terminal residue" evidence="1">
    <location>
        <position position="1"/>
    </location>
</feature>
<organism evidence="1 2">
    <name type="scientific">Aquarana catesbeiana</name>
    <name type="common">American bullfrog</name>
    <name type="synonym">Rana catesbeiana</name>
    <dbReference type="NCBI Taxonomy" id="8400"/>
    <lineage>
        <taxon>Eukaryota</taxon>
        <taxon>Metazoa</taxon>
        <taxon>Chordata</taxon>
        <taxon>Craniata</taxon>
        <taxon>Vertebrata</taxon>
        <taxon>Euteleostomi</taxon>
        <taxon>Amphibia</taxon>
        <taxon>Batrachia</taxon>
        <taxon>Anura</taxon>
        <taxon>Neobatrachia</taxon>
        <taxon>Ranoidea</taxon>
        <taxon>Ranidae</taxon>
        <taxon>Aquarana</taxon>
    </lineage>
</organism>
<dbReference type="Proteomes" id="UP000228934">
    <property type="component" value="Unassembled WGS sequence"/>
</dbReference>
<gene>
    <name evidence="1" type="ORF">AB205_0132170</name>
</gene>
<dbReference type="AlphaFoldDB" id="A0A2G9RRD2"/>
<dbReference type="EMBL" id="KV937363">
    <property type="protein sequence ID" value="PIO30315.1"/>
    <property type="molecule type" value="Genomic_DNA"/>
</dbReference>
<evidence type="ECO:0000313" key="2">
    <source>
        <dbReference type="Proteomes" id="UP000228934"/>
    </source>
</evidence>
<keyword evidence="2" id="KW-1185">Reference proteome</keyword>
<protein>
    <submittedName>
        <fullName evidence="1">Uncharacterized protein</fullName>
    </submittedName>
</protein>